<feature type="transmembrane region" description="Helical" evidence="1">
    <location>
        <begin position="86"/>
        <end position="107"/>
    </location>
</feature>
<dbReference type="AlphaFoldDB" id="A0A0R3KL88"/>
<feature type="transmembrane region" description="Helical" evidence="1">
    <location>
        <begin position="34"/>
        <end position="52"/>
    </location>
</feature>
<proteinExistence type="predicted"/>
<dbReference type="Proteomes" id="UP000050863">
    <property type="component" value="Unassembled WGS sequence"/>
</dbReference>
<dbReference type="OrthoDB" id="8255850at2"/>
<protein>
    <submittedName>
        <fullName evidence="2">Uncharacterized protein</fullName>
    </submittedName>
</protein>
<evidence type="ECO:0000313" key="3">
    <source>
        <dbReference type="Proteomes" id="UP000050863"/>
    </source>
</evidence>
<gene>
    <name evidence="2" type="ORF">CQ12_36035</name>
</gene>
<sequence>MRTRGSESFIVLPLLPIFLIGVFPMLLLSLLGPAGLIILGILVACAGLTDILDASGTFSEQIIVHGYGRGSERAGQRTALRSEMRFASVMIAAGAGLAVAGIGGLALS</sequence>
<evidence type="ECO:0000256" key="1">
    <source>
        <dbReference type="SAM" id="Phobius"/>
    </source>
</evidence>
<accession>A0A0R3KL88</accession>
<name>A0A0R3KL88_9BRAD</name>
<dbReference type="EMBL" id="LLXZ01000198">
    <property type="protein sequence ID" value="KRQ96440.1"/>
    <property type="molecule type" value="Genomic_DNA"/>
</dbReference>
<dbReference type="RefSeq" id="WP_057839761.1">
    <property type="nucleotide sequence ID" value="NZ_LLXZ01000198.1"/>
</dbReference>
<keyword evidence="1" id="KW-0812">Transmembrane</keyword>
<comment type="caution">
    <text evidence="2">The sequence shown here is derived from an EMBL/GenBank/DDBJ whole genome shotgun (WGS) entry which is preliminary data.</text>
</comment>
<keyword evidence="1" id="KW-0472">Membrane</keyword>
<keyword evidence="3" id="KW-1185">Reference proteome</keyword>
<evidence type="ECO:0000313" key="2">
    <source>
        <dbReference type="EMBL" id="KRQ96440.1"/>
    </source>
</evidence>
<reference evidence="2 3" key="1">
    <citation type="submission" date="2014-03" db="EMBL/GenBank/DDBJ databases">
        <title>Bradyrhizobium valentinum sp. nov., isolated from effective nodules of Lupinus mariae-josephae, a lupine endemic of basic-lime soils in Eastern Spain.</title>
        <authorList>
            <person name="Duran D."/>
            <person name="Rey L."/>
            <person name="Navarro A."/>
            <person name="Busquets A."/>
            <person name="Imperial J."/>
            <person name="Ruiz-Argueso T."/>
        </authorList>
    </citation>
    <scope>NUCLEOTIDE SEQUENCE [LARGE SCALE GENOMIC DNA]</scope>
    <source>
        <strain evidence="2 3">PAC68</strain>
    </source>
</reference>
<dbReference type="STRING" id="280332.CQ12_36035"/>
<feature type="transmembrane region" description="Helical" evidence="1">
    <location>
        <begin position="9"/>
        <end position="28"/>
    </location>
</feature>
<organism evidence="2 3">
    <name type="scientific">Bradyrhizobium jicamae</name>
    <dbReference type="NCBI Taxonomy" id="280332"/>
    <lineage>
        <taxon>Bacteria</taxon>
        <taxon>Pseudomonadati</taxon>
        <taxon>Pseudomonadota</taxon>
        <taxon>Alphaproteobacteria</taxon>
        <taxon>Hyphomicrobiales</taxon>
        <taxon>Nitrobacteraceae</taxon>
        <taxon>Bradyrhizobium</taxon>
    </lineage>
</organism>
<keyword evidence="1" id="KW-1133">Transmembrane helix</keyword>